<dbReference type="EMBL" id="MK072076">
    <property type="protein sequence ID" value="AYV78380.1"/>
    <property type="molecule type" value="Genomic_DNA"/>
</dbReference>
<evidence type="ECO:0000256" key="3">
    <source>
        <dbReference type="ARBA" id="ARBA00012367"/>
    </source>
</evidence>
<dbReference type="SUPFAM" id="SSF55681">
    <property type="entry name" value="Class II aaRS and biotin synthetases"/>
    <property type="match status" value="1"/>
</dbReference>
<dbReference type="CDD" id="cd16443">
    <property type="entry name" value="LplA"/>
    <property type="match status" value="1"/>
</dbReference>
<reference evidence="9" key="1">
    <citation type="submission" date="2018-10" db="EMBL/GenBank/DDBJ databases">
        <title>Hidden diversity of soil giant viruses.</title>
        <authorList>
            <person name="Schulz F."/>
            <person name="Alteio L."/>
            <person name="Goudeau D."/>
            <person name="Ryan E.M."/>
            <person name="Malmstrom R.R."/>
            <person name="Blanchard J."/>
            <person name="Woyke T."/>
        </authorList>
    </citation>
    <scope>NUCLEOTIDE SEQUENCE</scope>
    <source>
        <strain evidence="9">EDV1</strain>
    </source>
</reference>
<protein>
    <recommendedName>
        <fullName evidence="3">lipoate--protein ligase</fullName>
        <ecNumber evidence="3">6.3.1.20</ecNumber>
    </recommendedName>
</protein>
<evidence type="ECO:0000313" key="9">
    <source>
        <dbReference type="EMBL" id="AYV78380.1"/>
    </source>
</evidence>
<evidence type="ECO:0000256" key="7">
    <source>
        <dbReference type="ARBA" id="ARBA00048037"/>
    </source>
</evidence>
<dbReference type="NCBIfam" id="TIGR00545">
    <property type="entry name" value="lipoyltrans"/>
    <property type="match status" value="1"/>
</dbReference>
<evidence type="ECO:0000256" key="5">
    <source>
        <dbReference type="ARBA" id="ARBA00022741"/>
    </source>
</evidence>
<dbReference type="InterPro" id="IPR045864">
    <property type="entry name" value="aa-tRNA-synth_II/BPL/LPL"/>
</dbReference>
<name>A0A3G4ZU01_9VIRU</name>
<evidence type="ECO:0000256" key="1">
    <source>
        <dbReference type="ARBA" id="ARBA00005085"/>
    </source>
</evidence>
<dbReference type="InterPro" id="IPR004562">
    <property type="entry name" value="LipoylTrfase_LipoateP_Ligase"/>
</dbReference>
<feature type="domain" description="BPL/LPL catalytic" evidence="8">
    <location>
        <begin position="41"/>
        <end position="225"/>
    </location>
</feature>
<keyword evidence="5" id="KW-0547">Nucleotide-binding</keyword>
<evidence type="ECO:0000259" key="8">
    <source>
        <dbReference type="PROSITE" id="PS51733"/>
    </source>
</evidence>
<organism evidence="9">
    <name type="scientific">Edafosvirus sp</name>
    <dbReference type="NCBI Taxonomy" id="2487765"/>
    <lineage>
        <taxon>Viruses</taxon>
        <taxon>Varidnaviria</taxon>
        <taxon>Bamfordvirae</taxon>
        <taxon>Nucleocytoviricota</taxon>
        <taxon>Megaviricetes</taxon>
        <taxon>Imitervirales</taxon>
        <taxon>Mimiviridae</taxon>
        <taxon>Klosneuvirinae</taxon>
    </lineage>
</organism>
<dbReference type="GO" id="GO:0016979">
    <property type="term" value="F:lipoate-protein ligase activity"/>
    <property type="evidence" value="ECO:0007669"/>
    <property type="project" value="UniProtKB-EC"/>
</dbReference>
<comment type="catalytic activity">
    <reaction evidence="7">
        <text>L-lysyl-[lipoyl-carrier protein] + (R)-lipoate + ATP = N(6)-[(R)-lipoyl]-L-lysyl-[lipoyl-carrier protein] + AMP + diphosphate + H(+)</text>
        <dbReference type="Rhea" id="RHEA:49288"/>
        <dbReference type="Rhea" id="RHEA-COMP:10500"/>
        <dbReference type="Rhea" id="RHEA-COMP:10502"/>
        <dbReference type="ChEBI" id="CHEBI:15378"/>
        <dbReference type="ChEBI" id="CHEBI:29969"/>
        <dbReference type="ChEBI" id="CHEBI:30616"/>
        <dbReference type="ChEBI" id="CHEBI:33019"/>
        <dbReference type="ChEBI" id="CHEBI:83088"/>
        <dbReference type="ChEBI" id="CHEBI:83099"/>
        <dbReference type="ChEBI" id="CHEBI:456215"/>
        <dbReference type="EC" id="6.3.1.20"/>
    </reaction>
</comment>
<dbReference type="PROSITE" id="PS51733">
    <property type="entry name" value="BPL_LPL_CATALYTIC"/>
    <property type="match status" value="1"/>
</dbReference>
<dbReference type="GO" id="GO:0009249">
    <property type="term" value="P:protein lipoylation"/>
    <property type="evidence" value="ECO:0007669"/>
    <property type="project" value="InterPro"/>
</dbReference>
<comment type="pathway">
    <text evidence="1">Protein modification; protein lipoylation via exogenous pathway; protein N(6)-(lipoyl)lysine from lipoate: step 2/2.</text>
</comment>
<dbReference type="SUPFAM" id="SSF82649">
    <property type="entry name" value="SufE/NifU"/>
    <property type="match status" value="1"/>
</dbReference>
<accession>A0A3G4ZU01</accession>
<gene>
    <name evidence="9" type="ORF">Edafosvirus11_15</name>
</gene>
<comment type="pathway">
    <text evidence="2">Protein modification; protein lipoylation via exogenous pathway; protein N(6)-(lipoyl)lysine from lipoate: step 1/2.</text>
</comment>
<sequence length="347" mass="39658">MAKIISTIGRTLSKNVRVLQTTSSNPFFNLSYEELMYRKHPCDATTLYLWRNSPNVVIGRHQNPYKECNLTNMQKDNVELVRRKSGGGTVYQDYGNAIFSIVSPGLMDNKHNNNKILLSALKTIGINAEATGRNDITVDGKKISGSAFRLERDLFLHHGTMLLNLNFQNLKKYVTPNKAKMESKGVSSVEARVSNVSDIVGRDVTYEEWCDALKKSFTDNYGVAIPTEYIKESDYKNNSELNNIMNERTSKDWRYGNNCDFKYKMETRFTWGTIDVNIEAEKGKITQIKIYSDCLNPAMIEDIQSTLLGVEFKHDAISKTLHKLADINKPPVDEHIKEFLEWFVKNL</sequence>
<keyword evidence="6" id="KW-0067">ATP-binding</keyword>
<keyword evidence="4" id="KW-0436">Ligase</keyword>
<dbReference type="GO" id="GO:0017118">
    <property type="term" value="F:lipoyltransferase activity"/>
    <property type="evidence" value="ECO:0007669"/>
    <property type="project" value="TreeGrafter"/>
</dbReference>
<dbReference type="GO" id="GO:0005524">
    <property type="term" value="F:ATP binding"/>
    <property type="evidence" value="ECO:0007669"/>
    <property type="project" value="UniProtKB-KW"/>
</dbReference>
<dbReference type="Pfam" id="PF21948">
    <property type="entry name" value="LplA-B_cat"/>
    <property type="match status" value="1"/>
</dbReference>
<dbReference type="UniPathway" id="UPA00537">
    <property type="reaction ID" value="UER00594"/>
</dbReference>
<dbReference type="InterPro" id="IPR004143">
    <property type="entry name" value="BPL_LPL_catalytic"/>
</dbReference>
<dbReference type="EC" id="6.3.1.20" evidence="3"/>
<evidence type="ECO:0000256" key="4">
    <source>
        <dbReference type="ARBA" id="ARBA00022598"/>
    </source>
</evidence>
<evidence type="ECO:0000256" key="2">
    <source>
        <dbReference type="ARBA" id="ARBA00005124"/>
    </source>
</evidence>
<dbReference type="PANTHER" id="PTHR12561">
    <property type="entry name" value="LIPOATE-PROTEIN LIGASE"/>
    <property type="match status" value="1"/>
</dbReference>
<evidence type="ECO:0000256" key="6">
    <source>
        <dbReference type="ARBA" id="ARBA00022840"/>
    </source>
</evidence>
<dbReference type="Gene3D" id="3.30.930.10">
    <property type="entry name" value="Bira Bifunctional Protein, Domain 2"/>
    <property type="match status" value="1"/>
</dbReference>
<dbReference type="InterPro" id="IPR019491">
    <property type="entry name" value="Lipoate_protein_ligase_C"/>
</dbReference>
<dbReference type="PANTHER" id="PTHR12561:SF3">
    <property type="entry name" value="LIPOYLTRANSFERASE 1, MITOCHONDRIAL"/>
    <property type="match status" value="1"/>
</dbReference>
<dbReference type="Pfam" id="PF10437">
    <property type="entry name" value="Lip_prot_lig_C"/>
    <property type="match status" value="1"/>
</dbReference>
<proteinExistence type="predicted"/>
<dbReference type="Gene3D" id="3.30.390.50">
    <property type="entry name" value="CO dehydrogenase flavoprotein, C-terminal domain"/>
    <property type="match status" value="1"/>
</dbReference>